<gene>
    <name evidence="2" type="ORF">CPELLU_LOCUS16967</name>
</gene>
<evidence type="ECO:0000256" key="1">
    <source>
        <dbReference type="SAM" id="MobiDB-lite"/>
    </source>
</evidence>
<evidence type="ECO:0000313" key="2">
    <source>
        <dbReference type="EMBL" id="CAG8790375.1"/>
    </source>
</evidence>
<protein>
    <submittedName>
        <fullName evidence="2">13372_t:CDS:1</fullName>
    </submittedName>
</protein>
<dbReference type="EMBL" id="CAJVQA010026897">
    <property type="protein sequence ID" value="CAG8790375.1"/>
    <property type="molecule type" value="Genomic_DNA"/>
</dbReference>
<sequence>EDTFNEFTYENKKLNEAEGYYTEENDEVSLVIYLTSIDELPVEEEENESMVAKQLEKFTQTNILKKEKKKKTLEFFRQEELLFAKDMQGLKVITKNRDIELELTSKQNEPEKGEEKKLGEALEPKEKTYIALVQEQGSEDWNDYKDKLEDETYDLGIHITTTSELKKPVKKTFTTTLMDLQEAKTDGWYKEEEVEAFLATIWNKLKLDEKLNDEEPVSNHIPGDKPLDPYDDERYVGKPYKKEVRYSMILESIALETFDRDQTSTDDNKDEDLCPI</sequence>
<dbReference type="Proteomes" id="UP000789759">
    <property type="component" value="Unassembled WGS sequence"/>
</dbReference>
<proteinExistence type="predicted"/>
<dbReference type="AlphaFoldDB" id="A0A9N9JNN5"/>
<name>A0A9N9JNN5_9GLOM</name>
<evidence type="ECO:0000313" key="3">
    <source>
        <dbReference type="Proteomes" id="UP000789759"/>
    </source>
</evidence>
<feature type="non-terminal residue" evidence="2">
    <location>
        <position position="276"/>
    </location>
</feature>
<comment type="caution">
    <text evidence="2">The sequence shown here is derived from an EMBL/GenBank/DDBJ whole genome shotgun (WGS) entry which is preliminary data.</text>
</comment>
<feature type="compositionally biased region" description="Basic and acidic residues" evidence="1">
    <location>
        <begin position="222"/>
        <end position="234"/>
    </location>
</feature>
<keyword evidence="3" id="KW-1185">Reference proteome</keyword>
<reference evidence="2" key="1">
    <citation type="submission" date="2021-06" db="EMBL/GenBank/DDBJ databases">
        <authorList>
            <person name="Kallberg Y."/>
            <person name="Tangrot J."/>
            <person name="Rosling A."/>
        </authorList>
    </citation>
    <scope>NUCLEOTIDE SEQUENCE</scope>
    <source>
        <strain evidence="2">FL966</strain>
    </source>
</reference>
<feature type="region of interest" description="Disordered" evidence="1">
    <location>
        <begin position="214"/>
        <end position="234"/>
    </location>
</feature>
<accession>A0A9N9JNN5</accession>
<organism evidence="2 3">
    <name type="scientific">Cetraspora pellucida</name>
    <dbReference type="NCBI Taxonomy" id="1433469"/>
    <lineage>
        <taxon>Eukaryota</taxon>
        <taxon>Fungi</taxon>
        <taxon>Fungi incertae sedis</taxon>
        <taxon>Mucoromycota</taxon>
        <taxon>Glomeromycotina</taxon>
        <taxon>Glomeromycetes</taxon>
        <taxon>Diversisporales</taxon>
        <taxon>Gigasporaceae</taxon>
        <taxon>Cetraspora</taxon>
    </lineage>
</organism>